<dbReference type="eggNOG" id="ENOG50303N4">
    <property type="taxonomic scope" value="Bacteria"/>
</dbReference>
<reference evidence="3" key="1">
    <citation type="journal article" date="2011" name="MBio">
        <title>Novel metabolic attributes of the genus Cyanothece, comprising a group of unicellular nitrogen-fixing Cyanobacteria.</title>
        <authorList>
            <person name="Bandyopadhyay A."/>
            <person name="Elvitigala T."/>
            <person name="Welsh E."/>
            <person name="Stockel J."/>
            <person name="Liberton M."/>
            <person name="Min H."/>
            <person name="Sherman L.A."/>
            <person name="Pakrasi H.B."/>
        </authorList>
    </citation>
    <scope>NUCLEOTIDE SEQUENCE [LARGE SCALE GENOMIC DNA]</scope>
    <source>
        <strain evidence="3">PCC 7424</strain>
    </source>
</reference>
<organism evidence="2 3">
    <name type="scientific">Gloeothece citriformis (strain PCC 7424)</name>
    <name type="common">Cyanothece sp. (strain PCC 7424)</name>
    <dbReference type="NCBI Taxonomy" id="65393"/>
    <lineage>
        <taxon>Bacteria</taxon>
        <taxon>Bacillati</taxon>
        <taxon>Cyanobacteriota</taxon>
        <taxon>Cyanophyceae</taxon>
        <taxon>Oscillatoriophycideae</taxon>
        <taxon>Chroococcales</taxon>
        <taxon>Aphanothecaceae</taxon>
        <taxon>Gloeothece</taxon>
        <taxon>Gloeothece citriformis</taxon>
    </lineage>
</organism>
<keyword evidence="1" id="KW-0812">Transmembrane</keyword>
<protein>
    <submittedName>
        <fullName evidence="2">Uncharacterized protein</fullName>
    </submittedName>
</protein>
<dbReference type="KEGG" id="cyc:PCC7424_3805"/>
<gene>
    <name evidence="2" type="ordered locus">PCC7424_3805</name>
</gene>
<dbReference type="EMBL" id="CP001291">
    <property type="protein sequence ID" value="ACK72186.1"/>
    <property type="molecule type" value="Genomic_DNA"/>
</dbReference>
<proteinExistence type="predicted"/>
<feature type="transmembrane region" description="Helical" evidence="1">
    <location>
        <begin position="6"/>
        <end position="26"/>
    </location>
</feature>
<dbReference type="Proteomes" id="UP000002384">
    <property type="component" value="Chromosome"/>
</dbReference>
<evidence type="ECO:0000256" key="1">
    <source>
        <dbReference type="SAM" id="Phobius"/>
    </source>
</evidence>
<keyword evidence="1" id="KW-0472">Membrane</keyword>
<dbReference type="AlphaFoldDB" id="B7KJA2"/>
<sequence length="51" mass="5665">MEMDGLNLALIILFNAVVCVTLPRVITLNWSKMLSQVNLSDKTKTESVSVQ</sequence>
<dbReference type="HOGENOM" id="CLU_3097957_0_0_3"/>
<dbReference type="RefSeq" id="WP_015955778.1">
    <property type="nucleotide sequence ID" value="NC_011729.1"/>
</dbReference>
<keyword evidence="3" id="KW-1185">Reference proteome</keyword>
<name>B7KJA2_GLOC7</name>
<evidence type="ECO:0000313" key="2">
    <source>
        <dbReference type="EMBL" id="ACK72186.1"/>
    </source>
</evidence>
<keyword evidence="1" id="KW-1133">Transmembrane helix</keyword>
<evidence type="ECO:0000313" key="3">
    <source>
        <dbReference type="Proteomes" id="UP000002384"/>
    </source>
</evidence>
<accession>B7KJA2</accession>